<keyword evidence="2" id="KW-0902">Two-component regulatory system</keyword>
<dbReference type="Proteomes" id="UP001321861">
    <property type="component" value="Chromosome"/>
</dbReference>
<dbReference type="PROSITE" id="PS50110">
    <property type="entry name" value="RESPONSE_REGULATORY"/>
    <property type="match status" value="1"/>
</dbReference>
<organism evidence="8 9">
    <name type="scientific">Xylocopilactobacillus apicola</name>
    <dbReference type="NCBI Taxonomy" id="2932184"/>
    <lineage>
        <taxon>Bacteria</taxon>
        <taxon>Bacillati</taxon>
        <taxon>Bacillota</taxon>
        <taxon>Bacilli</taxon>
        <taxon>Lactobacillales</taxon>
        <taxon>Lactobacillaceae</taxon>
        <taxon>Xylocopilactobacillus</taxon>
    </lineage>
</organism>
<dbReference type="AlphaFoldDB" id="A0AAU9DUF2"/>
<dbReference type="SMART" id="SM00850">
    <property type="entry name" value="LytTR"/>
    <property type="match status" value="1"/>
</dbReference>
<reference evidence="8 9" key="1">
    <citation type="journal article" date="2023" name="Microbiol. Spectr.">
        <title>Symbiosis of Carpenter Bees with Uncharacterized Lactic Acid Bacteria Showing NAD Auxotrophy.</title>
        <authorList>
            <person name="Kawasaki S."/>
            <person name="Ozawa K."/>
            <person name="Mori T."/>
            <person name="Yamamoto A."/>
            <person name="Ito M."/>
            <person name="Ohkuma M."/>
            <person name="Sakamoto M."/>
            <person name="Matsutani M."/>
        </authorList>
    </citation>
    <scope>NUCLEOTIDE SEQUENCE [LARGE SCALE GENOMIC DNA]</scope>
    <source>
        <strain evidence="8 9">XA3</strain>
    </source>
</reference>
<feature type="domain" description="HTH LytTR-type" evidence="7">
    <location>
        <begin position="144"/>
        <end position="245"/>
    </location>
</feature>
<comment type="function">
    <text evidence="4">Required for high-level post-exponential phase expression of a series of secreted proteins.</text>
</comment>
<evidence type="ECO:0000256" key="4">
    <source>
        <dbReference type="ARBA" id="ARBA00037164"/>
    </source>
</evidence>
<sequence length="249" mass="28552">MLKIYVCDDQEVHLQAITQIIENKIAFEETPMELVLATTNPSELLERFNSQEINVYFLDIDLANEQYDGLNLALKIRESDPSGFIIFITSHLEFGMLIFEYKIGALNYIVKTADPELLKSKINSTIDTICERTQNSVKQHEQEIKFSSDRGDKYVSISDLIVLEVVGNHKLEVVSKHQVFSCNGSLGQFEAELPNYFIRCRRDMLVNLKEVVACSTKEEMITMTNGFTISCSRFQINKFKPILEKFKEG</sequence>
<keyword evidence="5" id="KW-0597">Phosphoprotein</keyword>
<dbReference type="Gene3D" id="2.40.50.1020">
    <property type="entry name" value="LytTr DNA-binding domain"/>
    <property type="match status" value="1"/>
</dbReference>
<dbReference type="SMART" id="SM00448">
    <property type="entry name" value="REC"/>
    <property type="match status" value="1"/>
</dbReference>
<dbReference type="SUPFAM" id="SSF52172">
    <property type="entry name" value="CheY-like"/>
    <property type="match status" value="1"/>
</dbReference>
<dbReference type="Pfam" id="PF00072">
    <property type="entry name" value="Response_reg"/>
    <property type="match status" value="1"/>
</dbReference>
<keyword evidence="1" id="KW-0963">Cytoplasm</keyword>
<evidence type="ECO:0000259" key="7">
    <source>
        <dbReference type="PROSITE" id="PS50930"/>
    </source>
</evidence>
<keyword evidence="8" id="KW-0238">DNA-binding</keyword>
<dbReference type="InterPro" id="IPR011006">
    <property type="entry name" value="CheY-like_superfamily"/>
</dbReference>
<dbReference type="PANTHER" id="PTHR37299">
    <property type="entry name" value="TRANSCRIPTIONAL REGULATOR-RELATED"/>
    <property type="match status" value="1"/>
</dbReference>
<dbReference type="RefSeq" id="WP_317634918.1">
    <property type="nucleotide sequence ID" value="NZ_AP026802.1"/>
</dbReference>
<protein>
    <submittedName>
        <fullName evidence="8">DNA-binding response regulator</fullName>
    </submittedName>
</protein>
<dbReference type="GO" id="GO:0000156">
    <property type="term" value="F:phosphorelay response regulator activity"/>
    <property type="evidence" value="ECO:0007669"/>
    <property type="project" value="InterPro"/>
</dbReference>
<feature type="modified residue" description="4-aspartylphosphate" evidence="5">
    <location>
        <position position="59"/>
    </location>
</feature>
<dbReference type="InterPro" id="IPR001789">
    <property type="entry name" value="Sig_transdc_resp-reg_receiver"/>
</dbReference>
<accession>A0AAU9DUF2</accession>
<keyword evidence="3" id="KW-0010">Activator</keyword>
<dbReference type="PANTHER" id="PTHR37299:SF3">
    <property type="entry name" value="STAGE 0 SPORULATION PROTEIN A HOMOLOG"/>
    <property type="match status" value="1"/>
</dbReference>
<gene>
    <name evidence="8" type="ORF">XA3_15490</name>
</gene>
<evidence type="ECO:0000256" key="5">
    <source>
        <dbReference type="PROSITE-ProRule" id="PRU00169"/>
    </source>
</evidence>
<evidence type="ECO:0000313" key="9">
    <source>
        <dbReference type="Proteomes" id="UP001321861"/>
    </source>
</evidence>
<proteinExistence type="predicted"/>
<evidence type="ECO:0000256" key="1">
    <source>
        <dbReference type="ARBA" id="ARBA00022490"/>
    </source>
</evidence>
<evidence type="ECO:0000256" key="3">
    <source>
        <dbReference type="ARBA" id="ARBA00023159"/>
    </source>
</evidence>
<dbReference type="KEGG" id="xap:XA3_15490"/>
<dbReference type="GO" id="GO:0003677">
    <property type="term" value="F:DNA binding"/>
    <property type="evidence" value="ECO:0007669"/>
    <property type="project" value="UniProtKB-KW"/>
</dbReference>
<evidence type="ECO:0000256" key="2">
    <source>
        <dbReference type="ARBA" id="ARBA00023012"/>
    </source>
</evidence>
<feature type="domain" description="Response regulatory" evidence="6">
    <location>
        <begin position="3"/>
        <end position="126"/>
    </location>
</feature>
<dbReference type="InterPro" id="IPR046947">
    <property type="entry name" value="LytR-like"/>
</dbReference>
<evidence type="ECO:0000259" key="6">
    <source>
        <dbReference type="PROSITE" id="PS50110"/>
    </source>
</evidence>
<dbReference type="PROSITE" id="PS50930">
    <property type="entry name" value="HTH_LYTTR"/>
    <property type="match status" value="1"/>
</dbReference>
<dbReference type="Gene3D" id="3.40.50.2300">
    <property type="match status" value="1"/>
</dbReference>
<evidence type="ECO:0000313" key="8">
    <source>
        <dbReference type="EMBL" id="BDR59108.1"/>
    </source>
</evidence>
<name>A0AAU9DUF2_9LACO</name>
<dbReference type="InterPro" id="IPR007492">
    <property type="entry name" value="LytTR_DNA-bd_dom"/>
</dbReference>
<dbReference type="Pfam" id="PF04397">
    <property type="entry name" value="LytTR"/>
    <property type="match status" value="1"/>
</dbReference>
<dbReference type="EMBL" id="AP026802">
    <property type="protein sequence ID" value="BDR59108.1"/>
    <property type="molecule type" value="Genomic_DNA"/>
</dbReference>
<keyword evidence="9" id="KW-1185">Reference proteome</keyword>